<organism evidence="1 2">
    <name type="scientific">Bacillus phage AvesoBmore</name>
    <dbReference type="NCBI Taxonomy" id="1698451"/>
    <lineage>
        <taxon>Viruses</taxon>
        <taxon>Duplodnaviria</taxon>
        <taxon>Heunggongvirae</taxon>
        <taxon>Uroviricota</taxon>
        <taxon>Caudoviricetes</taxon>
        <taxon>Herelleviridae</taxon>
        <taxon>Bastillevirinae</taxon>
        <taxon>Bequatrovirus</taxon>
        <taxon>Bequatrovirus avesobmore</taxon>
    </lineage>
</organism>
<evidence type="ECO:0000313" key="2">
    <source>
        <dbReference type="Proteomes" id="UP000204647"/>
    </source>
</evidence>
<dbReference type="GeneID" id="26633034"/>
<keyword evidence="2" id="KW-1185">Reference proteome</keyword>
<dbReference type="Proteomes" id="UP000204647">
    <property type="component" value="Segment"/>
</dbReference>
<accession>A0A0K2D107</accession>
<name>A0A0K2D107_9CAUD</name>
<gene>
    <name evidence="1" type="ORF">AVESOBMORE_296</name>
</gene>
<dbReference type="KEGG" id="vg:26633034"/>
<evidence type="ECO:0000313" key="1">
    <source>
        <dbReference type="EMBL" id="ALA13435.1"/>
    </source>
</evidence>
<dbReference type="EMBL" id="KT307976">
    <property type="protein sequence ID" value="ALA13435.1"/>
    <property type="molecule type" value="Genomic_DNA"/>
</dbReference>
<protein>
    <submittedName>
        <fullName evidence="1">Uncharacterized protein</fullName>
    </submittedName>
</protein>
<dbReference type="RefSeq" id="YP_009206651.1">
    <property type="nucleotide sequence ID" value="NC_028887.1"/>
</dbReference>
<reference evidence="1 2" key="1">
    <citation type="journal article" date="2015" name="Genome Announc.">
        <title>Genome Sequences of Two Bacillus cereus Group Bacteriophages, Eyuki and AvesoBmore.</title>
        <authorList>
            <person name="Erill I."/>
            <person name="Caruso S.M."/>
        </authorList>
    </citation>
    <scope>NUCLEOTIDE SEQUENCE [LARGE SCALE GENOMIC DNA]</scope>
</reference>
<proteinExistence type="predicted"/>
<sequence length="60" mass="7293">MLSNIAIEEKFKQEHVRGLLERIYNKSKRELLLYIKELENYYTKEEIKHVLGVIKEVLRC</sequence>